<organism evidence="6">
    <name type="scientific">hydrothermal vent metagenome</name>
    <dbReference type="NCBI Taxonomy" id="652676"/>
    <lineage>
        <taxon>unclassified sequences</taxon>
        <taxon>metagenomes</taxon>
        <taxon>ecological metagenomes</taxon>
    </lineage>
</organism>
<evidence type="ECO:0000256" key="4">
    <source>
        <dbReference type="ARBA" id="ARBA00023163"/>
    </source>
</evidence>
<dbReference type="InterPro" id="IPR036735">
    <property type="entry name" value="NGN_dom_sf"/>
</dbReference>
<dbReference type="GO" id="GO:0005829">
    <property type="term" value="C:cytosol"/>
    <property type="evidence" value="ECO:0007669"/>
    <property type="project" value="UniProtKB-ARBA"/>
</dbReference>
<reference evidence="6" key="1">
    <citation type="submission" date="2018-06" db="EMBL/GenBank/DDBJ databases">
        <authorList>
            <person name="Zhirakovskaya E."/>
        </authorList>
    </citation>
    <scope>NUCLEOTIDE SEQUENCE</scope>
</reference>
<dbReference type="CDD" id="cd09891">
    <property type="entry name" value="NGN_Bact_1"/>
    <property type="match status" value="1"/>
</dbReference>
<dbReference type="InterPro" id="IPR043425">
    <property type="entry name" value="NusG-like"/>
</dbReference>
<evidence type="ECO:0000256" key="3">
    <source>
        <dbReference type="ARBA" id="ARBA00023015"/>
    </source>
</evidence>
<protein>
    <submittedName>
        <fullName evidence="6">Transcription antitermination protein NusG</fullName>
    </submittedName>
</protein>
<dbReference type="PANTHER" id="PTHR30265">
    <property type="entry name" value="RHO-INTERACTING TRANSCRIPTION TERMINATION FACTOR NUSG"/>
    <property type="match status" value="1"/>
</dbReference>
<accession>A0A3B1BV57</accession>
<dbReference type="InterPro" id="IPR047050">
    <property type="entry name" value="NGN"/>
</dbReference>
<dbReference type="NCBIfam" id="TIGR00922">
    <property type="entry name" value="nusG"/>
    <property type="match status" value="1"/>
</dbReference>
<dbReference type="EMBL" id="UOGA01000056">
    <property type="protein sequence ID" value="VAX16123.1"/>
    <property type="molecule type" value="Genomic_DNA"/>
</dbReference>
<gene>
    <name evidence="6" type="ORF">MNBD_NITROSPINAE04-2250</name>
</gene>
<dbReference type="SMART" id="SM00739">
    <property type="entry name" value="KOW"/>
    <property type="match status" value="1"/>
</dbReference>
<feature type="non-terminal residue" evidence="6">
    <location>
        <position position="1"/>
    </location>
</feature>
<dbReference type="GO" id="GO:0032784">
    <property type="term" value="P:regulation of DNA-templated transcription elongation"/>
    <property type="evidence" value="ECO:0007669"/>
    <property type="project" value="InterPro"/>
</dbReference>
<feature type="domain" description="KOW" evidence="5">
    <location>
        <begin position="76"/>
        <end position="103"/>
    </location>
</feature>
<dbReference type="InterPro" id="IPR008991">
    <property type="entry name" value="Translation_prot_SH3-like_sf"/>
</dbReference>
<evidence type="ECO:0000259" key="5">
    <source>
        <dbReference type="SMART" id="SM00739"/>
    </source>
</evidence>
<dbReference type="GO" id="GO:0031564">
    <property type="term" value="P:transcription antitermination"/>
    <property type="evidence" value="ECO:0007669"/>
    <property type="project" value="UniProtKB-KW"/>
</dbReference>
<evidence type="ECO:0000256" key="2">
    <source>
        <dbReference type="ARBA" id="ARBA00022814"/>
    </source>
</evidence>
<dbReference type="InterPro" id="IPR001062">
    <property type="entry name" value="Transcrpt_antiterm_NusG"/>
</dbReference>
<sequence>EIKRGKKKISTRMFFPGYVLIEMAMNEKVWYVVKETPRITGFLGDAHMPVPLGIDEVRRIKEQMVGVADKPRPKHSYNVGEPVRVTEGPFANFSGVLEEVNMERGKVKVMVSIFGRSTPVELEFSQIEKI</sequence>
<dbReference type="CDD" id="cd06091">
    <property type="entry name" value="KOW_NusG"/>
    <property type="match status" value="1"/>
</dbReference>
<dbReference type="InterPro" id="IPR015869">
    <property type="entry name" value="Transcrpt_antiterm_NusG_bac_CS"/>
</dbReference>
<dbReference type="FunFam" id="2.30.30.30:FF:000002">
    <property type="entry name" value="Transcription termination/antitermination factor NusG"/>
    <property type="match status" value="1"/>
</dbReference>
<dbReference type="SUPFAM" id="SSF82679">
    <property type="entry name" value="N-utilization substance G protein NusG, N-terminal domain"/>
    <property type="match status" value="1"/>
</dbReference>
<dbReference type="Gene3D" id="2.30.30.30">
    <property type="match status" value="1"/>
</dbReference>
<evidence type="ECO:0000256" key="1">
    <source>
        <dbReference type="ARBA" id="ARBA00022472"/>
    </source>
</evidence>
<keyword evidence="4" id="KW-0804">Transcription</keyword>
<keyword evidence="2" id="KW-0889">Transcription antitermination</keyword>
<dbReference type="GO" id="GO:0006353">
    <property type="term" value="P:DNA-templated transcription termination"/>
    <property type="evidence" value="ECO:0007669"/>
    <property type="project" value="UniProtKB-KW"/>
</dbReference>
<dbReference type="GO" id="GO:0006354">
    <property type="term" value="P:DNA-templated transcription elongation"/>
    <property type="evidence" value="ECO:0007669"/>
    <property type="project" value="InterPro"/>
</dbReference>
<name>A0A3B1BV57_9ZZZZ</name>
<keyword evidence="1" id="KW-0806">Transcription termination</keyword>
<dbReference type="Pfam" id="PF02357">
    <property type="entry name" value="NusG"/>
    <property type="match status" value="1"/>
</dbReference>
<dbReference type="PANTHER" id="PTHR30265:SF2">
    <property type="entry name" value="TRANSCRIPTION TERMINATION_ANTITERMINATION PROTEIN NUSG"/>
    <property type="match status" value="1"/>
</dbReference>
<dbReference type="PROSITE" id="PS01014">
    <property type="entry name" value="NUSG"/>
    <property type="match status" value="1"/>
</dbReference>
<dbReference type="Gene3D" id="3.30.70.940">
    <property type="entry name" value="NusG, N-terminal domain"/>
    <property type="match status" value="1"/>
</dbReference>
<proteinExistence type="predicted"/>
<dbReference type="SUPFAM" id="SSF50104">
    <property type="entry name" value="Translation proteins SH3-like domain"/>
    <property type="match status" value="1"/>
</dbReference>
<dbReference type="PRINTS" id="PR00338">
    <property type="entry name" value="NUSGTNSCPFCT"/>
</dbReference>
<dbReference type="InterPro" id="IPR014722">
    <property type="entry name" value="Rib_uL2_dom2"/>
</dbReference>
<dbReference type="AlphaFoldDB" id="A0A3B1BV57"/>
<dbReference type="Pfam" id="PF00467">
    <property type="entry name" value="KOW"/>
    <property type="match status" value="1"/>
</dbReference>
<evidence type="ECO:0000313" key="6">
    <source>
        <dbReference type="EMBL" id="VAX16123.1"/>
    </source>
</evidence>
<dbReference type="InterPro" id="IPR006645">
    <property type="entry name" value="NGN-like_dom"/>
</dbReference>
<keyword evidence="3" id="KW-0805">Transcription regulation</keyword>
<dbReference type="InterPro" id="IPR005824">
    <property type="entry name" value="KOW"/>
</dbReference>